<dbReference type="EMBL" id="GGFL01016076">
    <property type="protein sequence ID" value="MBW80254.1"/>
    <property type="molecule type" value="Transcribed_RNA"/>
</dbReference>
<proteinExistence type="predicted"/>
<organism evidence="2">
    <name type="scientific">Anopheles darlingi</name>
    <name type="common">Mosquito</name>
    <dbReference type="NCBI Taxonomy" id="43151"/>
    <lineage>
        <taxon>Eukaryota</taxon>
        <taxon>Metazoa</taxon>
        <taxon>Ecdysozoa</taxon>
        <taxon>Arthropoda</taxon>
        <taxon>Hexapoda</taxon>
        <taxon>Insecta</taxon>
        <taxon>Pterygota</taxon>
        <taxon>Neoptera</taxon>
        <taxon>Endopterygota</taxon>
        <taxon>Diptera</taxon>
        <taxon>Nematocera</taxon>
        <taxon>Culicoidea</taxon>
        <taxon>Culicidae</taxon>
        <taxon>Anophelinae</taxon>
        <taxon>Anopheles</taxon>
    </lineage>
</organism>
<reference evidence="2" key="1">
    <citation type="submission" date="2018-01" db="EMBL/GenBank/DDBJ databases">
        <title>An insight into the sialome of Amazonian anophelines.</title>
        <authorList>
            <person name="Ribeiro J.M."/>
            <person name="Scarpassa V."/>
            <person name="Calvo E."/>
        </authorList>
    </citation>
    <scope>NUCLEOTIDE SEQUENCE</scope>
</reference>
<sequence length="66" mass="7391">MKNSFAFFLVWFGDATVAATPHSTPNAYRSVIIKSVHYMRYVCSAHSVCYCGMQSLSIHSERTDVA</sequence>
<keyword evidence="1" id="KW-0732">Signal</keyword>
<evidence type="ECO:0000313" key="2">
    <source>
        <dbReference type="EMBL" id="MBW80254.1"/>
    </source>
</evidence>
<dbReference type="AlphaFoldDB" id="A0A2M4DRS1"/>
<protein>
    <submittedName>
        <fullName evidence="2">Putative secreted protein</fullName>
    </submittedName>
</protein>
<feature type="signal peptide" evidence="1">
    <location>
        <begin position="1"/>
        <end position="19"/>
    </location>
</feature>
<evidence type="ECO:0000256" key="1">
    <source>
        <dbReference type="SAM" id="SignalP"/>
    </source>
</evidence>
<name>A0A2M4DRS1_ANODA</name>
<feature type="chain" id="PRO_5014941328" evidence="1">
    <location>
        <begin position="20"/>
        <end position="66"/>
    </location>
</feature>
<accession>A0A2M4DRS1</accession>